<organism evidence="2 3">
    <name type="scientific">Porites evermanni</name>
    <dbReference type="NCBI Taxonomy" id="104178"/>
    <lineage>
        <taxon>Eukaryota</taxon>
        <taxon>Metazoa</taxon>
        <taxon>Cnidaria</taxon>
        <taxon>Anthozoa</taxon>
        <taxon>Hexacorallia</taxon>
        <taxon>Scleractinia</taxon>
        <taxon>Fungiina</taxon>
        <taxon>Poritidae</taxon>
        <taxon>Porites</taxon>
    </lineage>
</organism>
<proteinExistence type="predicted"/>
<evidence type="ECO:0000256" key="1">
    <source>
        <dbReference type="SAM" id="SignalP"/>
    </source>
</evidence>
<feature type="signal peptide" evidence="1">
    <location>
        <begin position="1"/>
        <end position="21"/>
    </location>
</feature>
<protein>
    <recommendedName>
        <fullName evidence="4">Sodefrin-like factor</fullName>
    </recommendedName>
</protein>
<evidence type="ECO:0008006" key="4">
    <source>
        <dbReference type="Google" id="ProtNLM"/>
    </source>
</evidence>
<keyword evidence="1" id="KW-0732">Signal</keyword>
<accession>A0ABN8PLF9</accession>
<evidence type="ECO:0000313" key="3">
    <source>
        <dbReference type="Proteomes" id="UP001159427"/>
    </source>
</evidence>
<comment type="caution">
    <text evidence="2">The sequence shown here is derived from an EMBL/GenBank/DDBJ whole genome shotgun (WGS) entry which is preliminary data.</text>
</comment>
<sequence length="195" mass="21894">MRLGLLCLVITVVCLFHINEAFECQTCAASGNRLVKVIEECYKNATTEECKADIDDPVCVLYLDYSGRKNNVEHFCTSRDDLNAIKRRCDRSSSFDDFCAVAMCDESGCNAQLSTTVKKCPSCSSKTSLEDCDDKIKPKTCRNLFTDRFACAVIQKNLDSYSRTCMSDFAFTHVRAEKFGICMEDQCLANFTFTA</sequence>
<keyword evidence="3" id="KW-1185">Reference proteome</keyword>
<reference evidence="2 3" key="1">
    <citation type="submission" date="2022-05" db="EMBL/GenBank/DDBJ databases">
        <authorList>
            <consortium name="Genoscope - CEA"/>
            <person name="William W."/>
        </authorList>
    </citation>
    <scope>NUCLEOTIDE SEQUENCE [LARGE SCALE GENOMIC DNA]</scope>
</reference>
<name>A0ABN8PLF9_9CNID</name>
<dbReference type="Proteomes" id="UP001159427">
    <property type="component" value="Unassembled WGS sequence"/>
</dbReference>
<feature type="chain" id="PRO_5045941716" description="Sodefrin-like factor" evidence="1">
    <location>
        <begin position="22"/>
        <end position="195"/>
    </location>
</feature>
<evidence type="ECO:0000313" key="2">
    <source>
        <dbReference type="EMBL" id="CAH3144131.1"/>
    </source>
</evidence>
<dbReference type="EMBL" id="CALNXI010000866">
    <property type="protein sequence ID" value="CAH3144131.1"/>
    <property type="molecule type" value="Genomic_DNA"/>
</dbReference>
<gene>
    <name evidence="2" type="ORF">PEVE_00043064</name>
</gene>
<feature type="non-terminal residue" evidence="2">
    <location>
        <position position="195"/>
    </location>
</feature>